<sequence>MTPELVEYIIYTTMKDSERLPKTDNYDEDELDHPYFLAKRSLDLQVPYYRFLYEKIPLLHELVKTVPIPKLNTDGSLLHYYIWLSYHMNDLNVLEQLFEKHLTNLDIISINYILKGFIMNYQVEFAKSLVHKLIVTSTTVLPNSLFHSIVLNLRKADCLLENLNYVLLLWSNSPTCEPIAPKTLYFLLREFYEYGSAPEIRDLKRLVKKSGHAKYHLITSIMLQQEIKQRQPYNFKKHLTQDDFNLIERLCPTSSHKDIDEYYYSWMRFMVNYSNMNSIQFILKQLSRNSIPFTTKYFDSILQYYANGREFVPMIQFIESSMETVCYDLKYVEHIFRAFVGCYNYQAHNFATHLDHWIQSKYSNNLFPDWQLIKSKSQSTPYYLRHNLNRIKYDSKEWETFKKGDNRSEIENQIDFRVKDGFEEVYQRGVRPDFNLILQTFQFTPSLNYRLVLRDLLSKSQLLNERNSRTLEILSLQHPSLTKENLLNYFDANKDRLTSHQKIMFARMLINHHLCSEARFLFSTIEDDDLNDLSRMTILNFDIRGLIIEKDYNGIIDRLNEFPIDKISLSPYIVRQMMYLEKRITGKVKKKEIDNELLVEAEVCLKRIRGFIGDLSVRLRKDEEDIPKIIDKTFKILTKWMSHGK</sequence>
<dbReference type="InParanoid" id="G3ARJ8"/>
<reference evidence="1 2" key="1">
    <citation type="journal article" date="2011" name="Proc. Natl. Acad. Sci. U.S.A.">
        <title>Comparative genomics of xylose-fermenting fungi for enhanced biofuel production.</title>
        <authorList>
            <person name="Wohlbach D.J."/>
            <person name="Kuo A."/>
            <person name="Sato T.K."/>
            <person name="Potts K.M."/>
            <person name="Salamov A.A."/>
            <person name="LaButti K.M."/>
            <person name="Sun H."/>
            <person name="Clum A."/>
            <person name="Pangilinan J.L."/>
            <person name="Lindquist E.A."/>
            <person name="Lucas S."/>
            <person name="Lapidus A."/>
            <person name="Jin M."/>
            <person name="Gunawan C."/>
            <person name="Balan V."/>
            <person name="Dale B.E."/>
            <person name="Jeffries T.W."/>
            <person name="Zinkel R."/>
            <person name="Barry K.W."/>
            <person name="Grigoriev I.V."/>
            <person name="Gasch A.P."/>
        </authorList>
    </citation>
    <scope>NUCLEOTIDE SEQUENCE [LARGE SCALE GENOMIC DNA]</scope>
    <source>
        <strain evidence="2">NRRL Y-27907 / 11-Y1</strain>
    </source>
</reference>
<protein>
    <submittedName>
        <fullName evidence="1">Uncharacterized protein</fullName>
    </submittedName>
</protein>
<evidence type="ECO:0000313" key="1">
    <source>
        <dbReference type="EMBL" id="EGW31319.1"/>
    </source>
</evidence>
<organism evidence="2">
    <name type="scientific">Spathaspora passalidarum (strain NRRL Y-27907 / 11-Y1)</name>
    <dbReference type="NCBI Taxonomy" id="619300"/>
    <lineage>
        <taxon>Eukaryota</taxon>
        <taxon>Fungi</taxon>
        <taxon>Dikarya</taxon>
        <taxon>Ascomycota</taxon>
        <taxon>Saccharomycotina</taxon>
        <taxon>Pichiomycetes</taxon>
        <taxon>Debaryomycetaceae</taxon>
        <taxon>Spathaspora</taxon>
    </lineage>
</organism>
<dbReference type="OrthoDB" id="4015271at2759"/>
<dbReference type="OMA" id="PYYNFIN"/>
<dbReference type="KEGG" id="spaa:SPAPADRAFT_51342"/>
<dbReference type="Proteomes" id="UP000000709">
    <property type="component" value="Unassembled WGS sequence"/>
</dbReference>
<dbReference type="eggNOG" id="ENOG502RAAP">
    <property type="taxonomic scope" value="Eukaryota"/>
</dbReference>
<dbReference type="HOGENOM" id="CLU_018775_0_0_1"/>
<dbReference type="AlphaFoldDB" id="G3ARJ8"/>
<gene>
    <name evidence="1" type="ORF">SPAPADRAFT_51342</name>
</gene>
<keyword evidence="2" id="KW-1185">Reference proteome</keyword>
<proteinExistence type="predicted"/>
<dbReference type="EMBL" id="GL996503">
    <property type="protein sequence ID" value="EGW31319.1"/>
    <property type="molecule type" value="Genomic_DNA"/>
</dbReference>
<accession>G3ARJ8</accession>
<dbReference type="GeneID" id="18871546"/>
<dbReference type="RefSeq" id="XP_007376097.1">
    <property type="nucleotide sequence ID" value="XM_007376035.1"/>
</dbReference>
<dbReference type="STRING" id="619300.G3ARJ8"/>
<evidence type="ECO:0000313" key="2">
    <source>
        <dbReference type="Proteomes" id="UP000000709"/>
    </source>
</evidence>
<name>G3ARJ8_SPAPN</name>